<gene>
    <name evidence="2" type="ORF">Bca52824_087849</name>
</gene>
<dbReference type="EMBL" id="JAAMPC010000017">
    <property type="protein sequence ID" value="KAG2248221.1"/>
    <property type="molecule type" value="Genomic_DNA"/>
</dbReference>
<protein>
    <submittedName>
        <fullName evidence="2">Uncharacterized protein</fullName>
    </submittedName>
</protein>
<sequence length="74" mass="8527">MNLSSERDESNQCLVRKQPNRSLDRRSRKTKLLVDHARVKHEKERCSRRTIGSIGKSVLERGVVSVELVREVGL</sequence>
<evidence type="ECO:0000313" key="2">
    <source>
        <dbReference type="EMBL" id="KAG2248221.1"/>
    </source>
</evidence>
<feature type="region of interest" description="Disordered" evidence="1">
    <location>
        <begin position="1"/>
        <end position="29"/>
    </location>
</feature>
<dbReference type="AlphaFoldDB" id="A0A8X7TP23"/>
<accession>A0A8X7TP23</accession>
<proteinExistence type="predicted"/>
<evidence type="ECO:0000313" key="3">
    <source>
        <dbReference type="Proteomes" id="UP000886595"/>
    </source>
</evidence>
<comment type="caution">
    <text evidence="2">The sequence shown here is derived from an EMBL/GenBank/DDBJ whole genome shotgun (WGS) entry which is preliminary data.</text>
</comment>
<name>A0A8X7TP23_BRACI</name>
<reference evidence="2 3" key="1">
    <citation type="submission" date="2020-02" db="EMBL/GenBank/DDBJ databases">
        <authorList>
            <person name="Ma Q."/>
            <person name="Huang Y."/>
            <person name="Song X."/>
            <person name="Pei D."/>
        </authorList>
    </citation>
    <scope>NUCLEOTIDE SEQUENCE [LARGE SCALE GENOMIC DNA]</scope>
    <source>
        <strain evidence="2">Sxm20200214</strain>
        <tissue evidence="2">Leaf</tissue>
    </source>
</reference>
<organism evidence="2 3">
    <name type="scientific">Brassica carinata</name>
    <name type="common">Ethiopian mustard</name>
    <name type="synonym">Abyssinian cabbage</name>
    <dbReference type="NCBI Taxonomy" id="52824"/>
    <lineage>
        <taxon>Eukaryota</taxon>
        <taxon>Viridiplantae</taxon>
        <taxon>Streptophyta</taxon>
        <taxon>Embryophyta</taxon>
        <taxon>Tracheophyta</taxon>
        <taxon>Spermatophyta</taxon>
        <taxon>Magnoliopsida</taxon>
        <taxon>eudicotyledons</taxon>
        <taxon>Gunneridae</taxon>
        <taxon>Pentapetalae</taxon>
        <taxon>rosids</taxon>
        <taxon>malvids</taxon>
        <taxon>Brassicales</taxon>
        <taxon>Brassicaceae</taxon>
        <taxon>Brassiceae</taxon>
        <taxon>Brassica</taxon>
    </lineage>
</organism>
<feature type="compositionally biased region" description="Basic and acidic residues" evidence="1">
    <location>
        <begin position="1"/>
        <end position="10"/>
    </location>
</feature>
<dbReference type="Proteomes" id="UP000886595">
    <property type="component" value="Unassembled WGS sequence"/>
</dbReference>
<keyword evidence="3" id="KW-1185">Reference proteome</keyword>
<evidence type="ECO:0000256" key="1">
    <source>
        <dbReference type="SAM" id="MobiDB-lite"/>
    </source>
</evidence>